<evidence type="ECO:0000313" key="1">
    <source>
        <dbReference type="EMBL" id="EFZ15532.1"/>
    </source>
</evidence>
<proteinExistence type="predicted"/>
<protein>
    <submittedName>
        <fullName evidence="1">Uncharacterized protein</fullName>
    </submittedName>
</protein>
<dbReference type="EMBL" id="GL766143">
    <property type="protein sequence ID" value="EFZ15532.1"/>
    <property type="molecule type" value="Genomic_DNA"/>
</dbReference>
<dbReference type="HOGENOM" id="CLU_2226467_0_0_1"/>
<feature type="non-terminal residue" evidence="1">
    <location>
        <position position="106"/>
    </location>
</feature>
<gene>
    <name evidence="1" type="ORF">SINV_02602</name>
</gene>
<organism>
    <name type="scientific">Solenopsis invicta</name>
    <name type="common">Red imported fire ant</name>
    <name type="synonym">Solenopsis wagneri</name>
    <dbReference type="NCBI Taxonomy" id="13686"/>
    <lineage>
        <taxon>Eukaryota</taxon>
        <taxon>Metazoa</taxon>
        <taxon>Ecdysozoa</taxon>
        <taxon>Arthropoda</taxon>
        <taxon>Hexapoda</taxon>
        <taxon>Insecta</taxon>
        <taxon>Pterygota</taxon>
        <taxon>Neoptera</taxon>
        <taxon>Endopterygota</taxon>
        <taxon>Hymenoptera</taxon>
        <taxon>Apocrita</taxon>
        <taxon>Aculeata</taxon>
        <taxon>Formicoidea</taxon>
        <taxon>Formicidae</taxon>
        <taxon>Myrmicinae</taxon>
        <taxon>Solenopsis</taxon>
    </lineage>
</organism>
<sequence>MTTTIDNDNDNNNNRTKEAVFTAEDCGTQTTHIGQAHNRVVVRKDITQTRQAFLPLSEYEQEWRRNTIDYKMRFCGHCNTTTDIKEANFFGKGKKRMVEYYLVFLK</sequence>
<reference evidence="1" key="1">
    <citation type="journal article" date="2011" name="Proc. Natl. Acad. Sci. U.S.A.">
        <title>The genome of the fire ant Solenopsis invicta.</title>
        <authorList>
            <person name="Wurm Y."/>
            <person name="Wang J."/>
            <person name="Riba-Grognuz O."/>
            <person name="Corona M."/>
            <person name="Nygaard S."/>
            <person name="Hunt B.G."/>
            <person name="Ingram K.K."/>
            <person name="Falquet L."/>
            <person name="Nipitwattanaphon M."/>
            <person name="Gotzek D."/>
            <person name="Dijkstra M.B."/>
            <person name="Oettler J."/>
            <person name="Comtesse F."/>
            <person name="Shih C.J."/>
            <person name="Wu W.J."/>
            <person name="Yang C.C."/>
            <person name="Thomas J."/>
            <person name="Beaudoing E."/>
            <person name="Pradervand S."/>
            <person name="Flegel V."/>
            <person name="Cook E.D."/>
            <person name="Fabbretti R."/>
            <person name="Stockinger H."/>
            <person name="Long L."/>
            <person name="Farmerie W.G."/>
            <person name="Oakey J."/>
            <person name="Boomsma J.J."/>
            <person name="Pamilo P."/>
            <person name="Yi S.V."/>
            <person name="Heinze J."/>
            <person name="Goodisman M.A."/>
            <person name="Farinelli L."/>
            <person name="Harshman K."/>
            <person name="Hulo N."/>
            <person name="Cerutti L."/>
            <person name="Xenarios I."/>
            <person name="Shoemaker D."/>
            <person name="Keller L."/>
        </authorList>
    </citation>
    <scope>NUCLEOTIDE SEQUENCE [LARGE SCALE GENOMIC DNA]</scope>
</reference>
<name>E9IV71_SOLIN</name>
<accession>E9IV71</accession>
<dbReference type="AlphaFoldDB" id="E9IV71"/>